<dbReference type="Proteomes" id="UP000050640">
    <property type="component" value="Unplaced"/>
</dbReference>
<reference evidence="6" key="1">
    <citation type="submission" date="2017-02" db="UniProtKB">
        <authorList>
            <consortium name="WormBaseParasite"/>
        </authorList>
    </citation>
    <scope>IDENTIFICATION</scope>
</reference>
<proteinExistence type="predicted"/>
<accession>A0A0R3RT46</accession>
<keyword evidence="2" id="KW-0812">Transmembrane</keyword>
<sequence>MQAIQTHFIDDNQLHIGAENLDDILESNAVMMAFFARHKLDIVGISSKYLVQTIHHYELSNISSSAIHKHCLVIFRKLSEITANLFYPLNIRQHQIVNSMITEHFNACLNFRFAIVSYETQNETFLVPANWTTFLWTLRRSRFINCMKDFAVQFRKTYPQFFTNKPIIPNEIILTLRKFRNWAIERAVTPMLYAGTLLGWYRECGIISHTHDIDFAVFIEEHYDEFPQDIMNASFMELSLRLNKPEDLLEYKVCIENNIPMDIFFLYHDQNSSWVGGLSYENKFVYPLINQTCATDLLGYLMYVPCNALNVIMSEHGENWTEPLHSSKYIWNESPLNMREAGTIPPEERAESYVSYER</sequence>
<dbReference type="STRING" id="1147741.A0A0R3RT46"/>
<dbReference type="PANTHER" id="PTHR15407:SF28">
    <property type="entry name" value="RIBITOL-5-PHOSPHATE TRANSFERASE FKTN"/>
    <property type="match status" value="1"/>
</dbReference>
<evidence type="ECO:0000256" key="3">
    <source>
        <dbReference type="ARBA" id="ARBA00022989"/>
    </source>
</evidence>
<organism evidence="5 6">
    <name type="scientific">Elaeophora elaphi</name>
    <dbReference type="NCBI Taxonomy" id="1147741"/>
    <lineage>
        <taxon>Eukaryota</taxon>
        <taxon>Metazoa</taxon>
        <taxon>Ecdysozoa</taxon>
        <taxon>Nematoda</taxon>
        <taxon>Chromadorea</taxon>
        <taxon>Rhabditida</taxon>
        <taxon>Spirurina</taxon>
        <taxon>Spiruromorpha</taxon>
        <taxon>Filarioidea</taxon>
        <taxon>Onchocercidae</taxon>
        <taxon>Elaeophora</taxon>
    </lineage>
</organism>
<name>A0A0R3RT46_9BILA</name>
<dbReference type="PANTHER" id="PTHR15407">
    <property type="entry name" value="FUKUTIN-RELATED"/>
    <property type="match status" value="1"/>
</dbReference>
<dbReference type="AlphaFoldDB" id="A0A0R3RT46"/>
<evidence type="ECO:0000313" key="6">
    <source>
        <dbReference type="WBParaSite" id="EEL_0000508801-mRNA-1"/>
    </source>
</evidence>
<dbReference type="WBParaSite" id="EEL_0000508801-mRNA-1">
    <property type="protein sequence ID" value="EEL_0000508801-mRNA-1"/>
    <property type="gene ID" value="EEL_0000508801"/>
</dbReference>
<evidence type="ECO:0000256" key="4">
    <source>
        <dbReference type="ARBA" id="ARBA00023136"/>
    </source>
</evidence>
<keyword evidence="4" id="KW-0472">Membrane</keyword>
<keyword evidence="5" id="KW-1185">Reference proteome</keyword>
<evidence type="ECO:0000256" key="2">
    <source>
        <dbReference type="ARBA" id="ARBA00022692"/>
    </source>
</evidence>
<dbReference type="InterPro" id="IPR009644">
    <property type="entry name" value="FKTN/MNN4/W02B3.4-1"/>
</dbReference>
<evidence type="ECO:0000256" key="1">
    <source>
        <dbReference type="ARBA" id="ARBA00004167"/>
    </source>
</evidence>
<evidence type="ECO:0000313" key="5">
    <source>
        <dbReference type="Proteomes" id="UP000050640"/>
    </source>
</evidence>
<dbReference type="GO" id="GO:0016020">
    <property type="term" value="C:membrane"/>
    <property type="evidence" value="ECO:0007669"/>
    <property type="project" value="UniProtKB-SubCell"/>
</dbReference>
<comment type="subcellular location">
    <subcellularLocation>
        <location evidence="1">Membrane</location>
        <topology evidence="1">Single-pass membrane protein</topology>
    </subcellularLocation>
</comment>
<protein>
    <submittedName>
        <fullName evidence="6">LicD family protein</fullName>
    </submittedName>
</protein>
<keyword evidence="3" id="KW-1133">Transmembrane helix</keyword>